<gene>
    <name evidence="2" type="ORF">KC19_1G021500</name>
</gene>
<evidence type="ECO:0000313" key="3">
    <source>
        <dbReference type="Proteomes" id="UP000822688"/>
    </source>
</evidence>
<comment type="caution">
    <text evidence="2">The sequence shown here is derived from an EMBL/GenBank/DDBJ whole genome shotgun (WGS) entry which is preliminary data.</text>
</comment>
<keyword evidence="1" id="KW-0732">Signal</keyword>
<accession>A0A8T0J0G4</accession>
<dbReference type="AlphaFoldDB" id="A0A8T0J0G4"/>
<name>A0A8T0J0G4_CERPU</name>
<dbReference type="Proteomes" id="UP000822688">
    <property type="component" value="Chromosome 1"/>
</dbReference>
<keyword evidence="3" id="KW-1185">Reference proteome</keyword>
<dbReference type="EMBL" id="CM026421">
    <property type="protein sequence ID" value="KAG0589454.1"/>
    <property type="molecule type" value="Genomic_DNA"/>
</dbReference>
<evidence type="ECO:0000256" key="1">
    <source>
        <dbReference type="SAM" id="SignalP"/>
    </source>
</evidence>
<organism evidence="2 3">
    <name type="scientific">Ceratodon purpureus</name>
    <name type="common">Fire moss</name>
    <name type="synonym">Dicranum purpureum</name>
    <dbReference type="NCBI Taxonomy" id="3225"/>
    <lineage>
        <taxon>Eukaryota</taxon>
        <taxon>Viridiplantae</taxon>
        <taxon>Streptophyta</taxon>
        <taxon>Embryophyta</taxon>
        <taxon>Bryophyta</taxon>
        <taxon>Bryophytina</taxon>
        <taxon>Bryopsida</taxon>
        <taxon>Dicranidae</taxon>
        <taxon>Pseudoditrichales</taxon>
        <taxon>Ditrichaceae</taxon>
        <taxon>Ceratodon</taxon>
    </lineage>
</organism>
<reference evidence="2" key="1">
    <citation type="submission" date="2020-06" db="EMBL/GenBank/DDBJ databases">
        <title>WGS assembly of Ceratodon purpureus strain R40.</title>
        <authorList>
            <person name="Carey S.B."/>
            <person name="Jenkins J."/>
            <person name="Shu S."/>
            <person name="Lovell J.T."/>
            <person name="Sreedasyam A."/>
            <person name="Maumus F."/>
            <person name="Tiley G.P."/>
            <person name="Fernandez-Pozo N."/>
            <person name="Barry K."/>
            <person name="Chen C."/>
            <person name="Wang M."/>
            <person name="Lipzen A."/>
            <person name="Daum C."/>
            <person name="Saski C.A."/>
            <person name="Payton A.C."/>
            <person name="Mcbreen J.C."/>
            <person name="Conrad R.E."/>
            <person name="Kollar L.M."/>
            <person name="Olsson S."/>
            <person name="Huttunen S."/>
            <person name="Landis J.B."/>
            <person name="Wickett N.J."/>
            <person name="Johnson M.G."/>
            <person name="Rensing S.A."/>
            <person name="Grimwood J."/>
            <person name="Schmutz J."/>
            <person name="Mcdaniel S.F."/>
        </authorList>
    </citation>
    <scope>NUCLEOTIDE SEQUENCE</scope>
    <source>
        <strain evidence="2">R40</strain>
    </source>
</reference>
<feature type="signal peptide" evidence="1">
    <location>
        <begin position="1"/>
        <end position="20"/>
    </location>
</feature>
<sequence length="55" mass="6438">MQQLMKFLGMTGILMKELLSFLLQQNKWVHCGSDYRTRFPALLKITVCRYIDIGS</sequence>
<evidence type="ECO:0000313" key="2">
    <source>
        <dbReference type="EMBL" id="KAG0589454.1"/>
    </source>
</evidence>
<proteinExistence type="predicted"/>
<feature type="chain" id="PRO_5035749156" evidence="1">
    <location>
        <begin position="21"/>
        <end position="55"/>
    </location>
</feature>
<protein>
    <submittedName>
        <fullName evidence="2">Uncharacterized protein</fullName>
    </submittedName>
</protein>